<dbReference type="InterPro" id="IPR046879">
    <property type="entry name" value="KANL3/Tex30_Abhydrolase"/>
</dbReference>
<name>A0ABP8KPC0_9MICO</name>
<evidence type="ECO:0000313" key="3">
    <source>
        <dbReference type="Proteomes" id="UP001500945"/>
    </source>
</evidence>
<dbReference type="Gene3D" id="3.40.50.1820">
    <property type="entry name" value="alpha/beta hydrolase"/>
    <property type="match status" value="1"/>
</dbReference>
<reference evidence="3" key="1">
    <citation type="journal article" date="2019" name="Int. J. Syst. Evol. Microbiol.">
        <title>The Global Catalogue of Microorganisms (GCM) 10K type strain sequencing project: providing services to taxonomists for standard genome sequencing and annotation.</title>
        <authorList>
            <consortium name="The Broad Institute Genomics Platform"/>
            <consortium name="The Broad Institute Genome Sequencing Center for Infectious Disease"/>
            <person name="Wu L."/>
            <person name="Ma J."/>
        </authorList>
    </citation>
    <scope>NUCLEOTIDE SEQUENCE [LARGE SCALE GENOMIC DNA]</scope>
    <source>
        <strain evidence="3">JCM 17809</strain>
    </source>
</reference>
<dbReference type="PANTHER" id="PTHR13136:SF11">
    <property type="entry name" value="TESTIS-EXPRESSED PROTEIN 30"/>
    <property type="match status" value="1"/>
</dbReference>
<dbReference type="InterPro" id="IPR029058">
    <property type="entry name" value="AB_hydrolase_fold"/>
</dbReference>
<dbReference type="RefSeq" id="WP_345207889.1">
    <property type="nucleotide sequence ID" value="NZ_BAABGM010000024.1"/>
</dbReference>
<dbReference type="PANTHER" id="PTHR13136">
    <property type="entry name" value="TESTIS DEVELOPMENT PROTEIN PRTD"/>
    <property type="match status" value="1"/>
</dbReference>
<sequence length="228" mass="22841">MTGIPADPADPADPPAPAVPAVTAERLVATPEGAARLTTSAPPGIPVGLLVLGHGAGGRRWTDDVVATRDTAVACGWAVVLVDQPWRVAQRRVAGPPASLDRAWLAVIAALGPDRPAGPLVVGGRSAGARVACRTAVATGADAVVALSFPLHPPGRPDRSRAGELALPAAAGIPVHVVQGITDPFGTPDEVRGVLPPHATLDAVPGPHALERAAAQVAAAVLTRLPEG</sequence>
<feature type="domain" description="KANL3/Tex30 alpha/beta hydrolase-like" evidence="1">
    <location>
        <begin position="49"/>
        <end position="200"/>
    </location>
</feature>
<evidence type="ECO:0000259" key="1">
    <source>
        <dbReference type="Pfam" id="PF20408"/>
    </source>
</evidence>
<dbReference type="InterPro" id="IPR026555">
    <property type="entry name" value="NSL3/Tex30"/>
</dbReference>
<evidence type="ECO:0000313" key="2">
    <source>
        <dbReference type="EMBL" id="GAA4411542.1"/>
    </source>
</evidence>
<dbReference type="SUPFAM" id="SSF53474">
    <property type="entry name" value="alpha/beta-Hydrolases"/>
    <property type="match status" value="1"/>
</dbReference>
<protein>
    <recommendedName>
        <fullName evidence="1">KANL3/Tex30 alpha/beta hydrolase-like domain-containing protein</fullName>
    </recommendedName>
</protein>
<accession>A0ABP8KPC0</accession>
<comment type="caution">
    <text evidence="2">The sequence shown here is derived from an EMBL/GenBank/DDBJ whole genome shotgun (WGS) entry which is preliminary data.</text>
</comment>
<dbReference type="Proteomes" id="UP001500945">
    <property type="component" value="Unassembled WGS sequence"/>
</dbReference>
<dbReference type="Pfam" id="PF20408">
    <property type="entry name" value="Abhydrolase_11"/>
    <property type="match status" value="1"/>
</dbReference>
<organism evidence="2 3">
    <name type="scientific">Fodinibacter luteus</name>
    <dbReference type="NCBI Taxonomy" id="552064"/>
    <lineage>
        <taxon>Bacteria</taxon>
        <taxon>Bacillati</taxon>
        <taxon>Actinomycetota</taxon>
        <taxon>Actinomycetes</taxon>
        <taxon>Micrococcales</taxon>
        <taxon>Intrasporangiaceae</taxon>
        <taxon>Fodinibacter (ex Wang et al. 2009)</taxon>
    </lineage>
</organism>
<proteinExistence type="predicted"/>
<gene>
    <name evidence="2" type="ORF">GCM10023168_32460</name>
</gene>
<dbReference type="EMBL" id="BAABGM010000024">
    <property type="protein sequence ID" value="GAA4411542.1"/>
    <property type="molecule type" value="Genomic_DNA"/>
</dbReference>
<keyword evidence="3" id="KW-1185">Reference proteome</keyword>